<feature type="transmembrane region" description="Helical" evidence="11">
    <location>
        <begin position="35"/>
        <end position="59"/>
    </location>
</feature>
<keyword evidence="8 11" id="KW-1133">Transmembrane helix</keyword>
<evidence type="ECO:0000256" key="4">
    <source>
        <dbReference type="ARBA" id="ARBA00015368"/>
    </source>
</evidence>
<evidence type="ECO:0000256" key="8">
    <source>
        <dbReference type="ARBA" id="ARBA00022989"/>
    </source>
</evidence>
<keyword evidence="13" id="KW-1185">Reference proteome</keyword>
<dbReference type="OrthoDB" id="5516033at2759"/>
<evidence type="ECO:0000256" key="9">
    <source>
        <dbReference type="ARBA" id="ARBA00023128"/>
    </source>
</evidence>
<accession>A0A0N1HS51</accession>
<name>A0A0N1HS51_9EURO</name>
<keyword evidence="7" id="KW-0999">Mitochondrion inner membrane</keyword>
<evidence type="ECO:0000256" key="5">
    <source>
        <dbReference type="ARBA" id="ARBA00019222"/>
    </source>
</evidence>
<dbReference type="AlphaFoldDB" id="A0A0N1HS51"/>
<protein>
    <recommendedName>
        <fullName evidence="4">Cytochrome c oxidase assembly protein COX16, mitochondrial</fullName>
    </recommendedName>
    <alternativeName>
        <fullName evidence="5">Cytochrome c oxidase assembly protein cox16, mitochondrial</fullName>
    </alternativeName>
</protein>
<organism evidence="12 13">
    <name type="scientific">Cyphellophora attinorum</name>
    <dbReference type="NCBI Taxonomy" id="1664694"/>
    <lineage>
        <taxon>Eukaryota</taxon>
        <taxon>Fungi</taxon>
        <taxon>Dikarya</taxon>
        <taxon>Ascomycota</taxon>
        <taxon>Pezizomycotina</taxon>
        <taxon>Eurotiomycetes</taxon>
        <taxon>Chaetothyriomycetidae</taxon>
        <taxon>Chaetothyriales</taxon>
        <taxon>Cyphellophoraceae</taxon>
        <taxon>Cyphellophora</taxon>
    </lineage>
</organism>
<dbReference type="GO" id="GO:0033617">
    <property type="term" value="P:mitochondrial respiratory chain complex IV assembly"/>
    <property type="evidence" value="ECO:0007669"/>
    <property type="project" value="TreeGrafter"/>
</dbReference>
<comment type="similarity">
    <text evidence="3">Belongs to the COX16 family.</text>
</comment>
<dbReference type="RefSeq" id="XP_017998823.1">
    <property type="nucleotide sequence ID" value="XM_018146053.1"/>
</dbReference>
<evidence type="ECO:0000256" key="11">
    <source>
        <dbReference type="SAM" id="Phobius"/>
    </source>
</evidence>
<dbReference type="STRING" id="1664694.A0A0N1HS51"/>
<comment type="subcellular location">
    <subcellularLocation>
        <location evidence="2">Mitochondrion inner membrane</location>
        <topology evidence="2">Single-pass membrane protein</topology>
    </subcellularLocation>
</comment>
<evidence type="ECO:0000256" key="1">
    <source>
        <dbReference type="ARBA" id="ARBA00002490"/>
    </source>
</evidence>
<evidence type="ECO:0000256" key="3">
    <source>
        <dbReference type="ARBA" id="ARBA00008370"/>
    </source>
</evidence>
<evidence type="ECO:0000313" key="13">
    <source>
        <dbReference type="Proteomes" id="UP000038010"/>
    </source>
</evidence>
<keyword evidence="9" id="KW-0496">Mitochondrion</keyword>
<dbReference type="Pfam" id="PF14138">
    <property type="entry name" value="COX16"/>
    <property type="match status" value="1"/>
</dbReference>
<evidence type="ECO:0000313" key="12">
    <source>
        <dbReference type="EMBL" id="KPI38860.1"/>
    </source>
</evidence>
<gene>
    <name evidence="12" type="ORF">AB675_5814</name>
</gene>
<evidence type="ECO:0000256" key="6">
    <source>
        <dbReference type="ARBA" id="ARBA00022692"/>
    </source>
</evidence>
<evidence type="ECO:0000256" key="7">
    <source>
        <dbReference type="ARBA" id="ARBA00022792"/>
    </source>
</evidence>
<dbReference type="VEuPathDB" id="FungiDB:AB675_5814"/>
<evidence type="ECO:0000256" key="2">
    <source>
        <dbReference type="ARBA" id="ARBA00004434"/>
    </source>
</evidence>
<sequence>MPTFQSNPFRSSKAGDTLSDRVAASYRKKLARHPFALFGLPFLAMVVSASFLLTPATALRYEKHDRKNRELSHTEAMELGLKGGVTGEGTITYNPRRRKILDGGLSQKDEYYKLMAKDLDDWEQKRVQRWKGEPDGRL</sequence>
<comment type="function">
    <text evidence="1">Required for the assembly of the mitochondrial respiratory chain complex IV (CIV), also known as cytochrome c oxidase. May participate in merging the COX1 and COX2 assembly lines.</text>
</comment>
<dbReference type="PANTHER" id="PTHR17130:SF14">
    <property type="entry name" value="CYTOCHROME C OXIDASE ASSEMBLY PROTEIN COX16 HOMOLOG, MITOCHONDRIAL"/>
    <property type="match status" value="1"/>
</dbReference>
<keyword evidence="6 11" id="KW-0812">Transmembrane</keyword>
<proteinExistence type="inferred from homology"/>
<evidence type="ECO:0000256" key="10">
    <source>
        <dbReference type="ARBA" id="ARBA00023136"/>
    </source>
</evidence>
<comment type="caution">
    <text evidence="12">The sequence shown here is derived from an EMBL/GenBank/DDBJ whole genome shotgun (WGS) entry which is preliminary data.</text>
</comment>
<dbReference type="PANTHER" id="PTHR17130">
    <property type="entry name" value="MITOCHONDRIAL OUTER MEMBRANE PROTEIN 25"/>
    <property type="match status" value="1"/>
</dbReference>
<reference evidence="12 13" key="1">
    <citation type="submission" date="2015-06" db="EMBL/GenBank/DDBJ databases">
        <title>Draft genome of the ant-associated black yeast Phialophora attae CBS 131958.</title>
        <authorList>
            <person name="Moreno L.F."/>
            <person name="Stielow B.J."/>
            <person name="de Hoog S."/>
            <person name="Vicente V.A."/>
            <person name="Weiss V.A."/>
            <person name="de Vries M."/>
            <person name="Cruz L.M."/>
            <person name="Souza E.M."/>
        </authorList>
    </citation>
    <scope>NUCLEOTIDE SEQUENCE [LARGE SCALE GENOMIC DNA]</scope>
    <source>
        <strain evidence="12 13">CBS 131958</strain>
    </source>
</reference>
<dbReference type="EMBL" id="LFJN01000017">
    <property type="protein sequence ID" value="KPI38860.1"/>
    <property type="molecule type" value="Genomic_DNA"/>
</dbReference>
<dbReference type="GeneID" id="28737933"/>
<dbReference type="InterPro" id="IPR020164">
    <property type="entry name" value="Cyt_c_Oxase_assmbl_COX16"/>
</dbReference>
<keyword evidence="10 11" id="KW-0472">Membrane</keyword>
<dbReference type="Proteomes" id="UP000038010">
    <property type="component" value="Unassembled WGS sequence"/>
</dbReference>
<dbReference type="GO" id="GO:0005743">
    <property type="term" value="C:mitochondrial inner membrane"/>
    <property type="evidence" value="ECO:0007669"/>
    <property type="project" value="UniProtKB-SubCell"/>
</dbReference>